<dbReference type="PANTHER" id="PTHR46297">
    <property type="entry name" value="ZINC FINGER CCCH-TYPE WITH G PATCH DOMAIN-CONTAINING PROTEIN"/>
    <property type="match status" value="1"/>
</dbReference>
<evidence type="ECO:0000256" key="3">
    <source>
        <dbReference type="SAM" id="MobiDB-lite"/>
    </source>
</evidence>
<keyword evidence="6" id="KW-1185">Reference proteome</keyword>
<comment type="caution">
    <text evidence="5">The sequence shown here is derived from an EMBL/GenBank/DDBJ whole genome shotgun (WGS) entry which is preliminary data.</text>
</comment>
<evidence type="ECO:0000256" key="1">
    <source>
        <dbReference type="ARBA" id="ARBA00004123"/>
    </source>
</evidence>
<gene>
    <name evidence="5" type="ORF">FFLO_00303</name>
</gene>
<keyword evidence="2" id="KW-0539">Nucleus</keyword>
<dbReference type="Gene3D" id="2.30.30.140">
    <property type="match status" value="1"/>
</dbReference>
<feature type="region of interest" description="Disordered" evidence="3">
    <location>
        <begin position="53"/>
        <end position="72"/>
    </location>
</feature>
<dbReference type="InterPro" id="IPR002999">
    <property type="entry name" value="Tudor"/>
</dbReference>
<protein>
    <recommendedName>
        <fullName evidence="4">Tudor domain-containing protein</fullName>
    </recommendedName>
</protein>
<evidence type="ECO:0000313" key="5">
    <source>
        <dbReference type="EMBL" id="KAG7575484.1"/>
    </source>
</evidence>
<evidence type="ECO:0000313" key="6">
    <source>
        <dbReference type="Proteomes" id="UP000812966"/>
    </source>
</evidence>
<feature type="region of interest" description="Disordered" evidence="3">
    <location>
        <begin position="133"/>
        <end position="192"/>
    </location>
</feature>
<dbReference type="SMART" id="SM00333">
    <property type="entry name" value="TUDOR"/>
    <property type="match status" value="1"/>
</dbReference>
<name>A0A8K0JRV2_9TREE</name>
<reference evidence="5" key="1">
    <citation type="submission" date="2020-04" db="EMBL/GenBank/DDBJ databases">
        <title>Analysis of mating type loci in Filobasidium floriforme.</title>
        <authorList>
            <person name="Nowrousian M."/>
        </authorList>
    </citation>
    <scope>NUCLEOTIDE SEQUENCE</scope>
    <source>
        <strain evidence="5">CBS 6242</strain>
    </source>
</reference>
<dbReference type="Proteomes" id="UP000812966">
    <property type="component" value="Unassembled WGS sequence"/>
</dbReference>
<proteinExistence type="predicted"/>
<organism evidence="5 6">
    <name type="scientific">Filobasidium floriforme</name>
    <dbReference type="NCBI Taxonomy" id="5210"/>
    <lineage>
        <taxon>Eukaryota</taxon>
        <taxon>Fungi</taxon>
        <taxon>Dikarya</taxon>
        <taxon>Basidiomycota</taxon>
        <taxon>Agaricomycotina</taxon>
        <taxon>Tremellomycetes</taxon>
        <taxon>Filobasidiales</taxon>
        <taxon>Filobasidiaceae</taxon>
        <taxon>Filobasidium</taxon>
    </lineage>
</organism>
<sequence length="246" mass="26724">MEAELEAYEYQLSQVKLSLEADPGNVELTTLKGELEEIIDLTKQALGVSGTKAAGVTEGSSKGKGKSKEKGFKAGDEVSARYKDMKWYPARITAISGPSENLSYTLIFKGYTTPITLPAVCLKPISEQPAESLELAPPSTLGGVKRKLSAAEEEKEKEKRKKKNDKWAEKQKEKTQETLQKKSAWESFGKKAAKKGHKIGGLEGKSIFRTPDNPTVAVGVVGSGQGVTSYDKMGKHKFNAAGQRED</sequence>
<feature type="compositionally biased region" description="Basic and acidic residues" evidence="3">
    <location>
        <begin position="165"/>
        <end position="184"/>
    </location>
</feature>
<dbReference type="EMBL" id="JABELV010000003">
    <property type="protein sequence ID" value="KAG7575484.1"/>
    <property type="molecule type" value="Genomic_DNA"/>
</dbReference>
<feature type="domain" description="Tudor" evidence="4">
    <location>
        <begin position="70"/>
        <end position="130"/>
    </location>
</feature>
<dbReference type="AlphaFoldDB" id="A0A8K0JRV2"/>
<evidence type="ECO:0000259" key="4">
    <source>
        <dbReference type="SMART" id="SM00333"/>
    </source>
</evidence>
<accession>A0A8K0JRV2</accession>
<dbReference type="GO" id="GO:0005634">
    <property type="term" value="C:nucleus"/>
    <property type="evidence" value="ECO:0007669"/>
    <property type="project" value="UniProtKB-SubCell"/>
</dbReference>
<evidence type="ECO:0000256" key="2">
    <source>
        <dbReference type="ARBA" id="ARBA00023242"/>
    </source>
</evidence>
<comment type="subcellular location">
    <subcellularLocation>
        <location evidence="1">Nucleus</location>
    </subcellularLocation>
</comment>
<dbReference type="SUPFAM" id="SSF63748">
    <property type="entry name" value="Tudor/PWWP/MBT"/>
    <property type="match status" value="1"/>
</dbReference>